<organism evidence="4 5">
    <name type="scientific">Lingula anatina</name>
    <name type="common">Brachiopod</name>
    <name type="synonym">Lingula unguis</name>
    <dbReference type="NCBI Taxonomy" id="7574"/>
    <lineage>
        <taxon>Eukaryota</taxon>
        <taxon>Metazoa</taxon>
        <taxon>Spiralia</taxon>
        <taxon>Lophotrochozoa</taxon>
        <taxon>Brachiopoda</taxon>
        <taxon>Linguliformea</taxon>
        <taxon>Lingulata</taxon>
        <taxon>Lingulida</taxon>
        <taxon>Linguloidea</taxon>
        <taxon>Lingulidae</taxon>
        <taxon>Lingula</taxon>
    </lineage>
</organism>
<dbReference type="RefSeq" id="XP_013417174.1">
    <property type="nucleotide sequence ID" value="XM_013561720.2"/>
</dbReference>
<dbReference type="InParanoid" id="A0A1S3K434"/>
<dbReference type="GO" id="GO:0003723">
    <property type="term" value="F:RNA binding"/>
    <property type="evidence" value="ECO:0007669"/>
    <property type="project" value="UniProtKB-UniRule"/>
</dbReference>
<dbReference type="PROSITE" id="PS50084">
    <property type="entry name" value="KH_TYPE_1"/>
    <property type="match status" value="1"/>
</dbReference>
<dbReference type="GO" id="GO:0005737">
    <property type="term" value="C:cytoplasm"/>
    <property type="evidence" value="ECO:0007669"/>
    <property type="project" value="TreeGrafter"/>
</dbReference>
<sequence length="1035" mass="113350">MAGRGRGARMKKLHGGSLEKPRPLKIQQDTAVLSSLREAEQIVYKLSDRKASLQEVSNLCSTLKRHGKELETRNEATLNLIFNTIRQAAKDQCLSSQARVLVMDVLEARARKWAGPDHVTQGHYSKKQQEMALRQKIPDPSVAGSAHIPPVISHVRPSLQSTVNVDKSVIQLSSSRYPDQSANDHVKSSVQLAFNRAGSPVQSAVSGTVSPVQSAAVSHGDDQQMKSRNRSGSPGTALRQKYSSPKKKPDKDEYVFDIGIPYQQCGKVIGVAGARIKLIEGATDTIISITKCQDRIERDAIITAKTKEDILDAVELIEKLVAMDYNDIDAYRMIQEAQDKRFVSGAKKNLQTALDDVSNQLTEGNLRSRNLSLSSRSRSPSFTGSLTPSPTPDLNSNYIVTKDMRSHTPEPKNGIIGHLPCGDSTKEILADETKIYSLQVNLDQGQLTLSGENLSLLEEAKNVIGNHFRRLHQVGDGIHNNPSVITDKQQESSVKETLPVVKATEPVVKATEPVVRATEPSFKQPAPMSGTIHQRNPSLTTGEFYRGQDDLNWEDLDSVTPFVFGKDQFKVTSVSINHKRAIIPTEEEIGLNEKIKVPKANCQRKKMAVTSNFQVFKPPNDPASLKVNQLSFKFGEMSAKALNMFAPNIKCLEMALIHGEDWKSGYLKEETRGDVGGVTISDSLVGGVPANSSNAKENVASTDVGHTSQDAQSCELKPQEGKVKNNTDIASEKVFDSSEMAKAVCISETQLHRTPGKCFEKSVCDTNDCVKTEEKAIDSMENVPVELNDGSLTNLESVAEISTVTTPQKVIDVCQVTPKDNIETIFENKADSSCSGPEKENDSFGSTPEKQMDIMETTIENGLDSFDPTPEKEIDSEEIALEHEIDSTVMFESDSASEEACNDEEDDGDVLKAESSVVDTKSAGKAGSRVVMGGRISSGNVAVRPPLFPDSSPGSVERAVAQMTTGCQGSIVRRENFARAARKLYGEQGKGSVFLVKKETNYSREFLMELSRSPLAQGEPQDWWLLKRILPDICF</sequence>
<proteinExistence type="predicted"/>
<feature type="region of interest" description="Disordered" evidence="2">
    <location>
        <begin position="203"/>
        <end position="250"/>
    </location>
</feature>
<feature type="compositionally biased region" description="Low complexity" evidence="2">
    <location>
        <begin position="368"/>
        <end position="386"/>
    </location>
</feature>
<dbReference type="Pfam" id="PF00013">
    <property type="entry name" value="KH_1"/>
    <property type="match status" value="1"/>
</dbReference>
<dbReference type="Gene3D" id="3.30.1370.10">
    <property type="entry name" value="K Homology domain, type 1"/>
    <property type="match status" value="1"/>
</dbReference>
<feature type="region of interest" description="Disordered" evidence="2">
    <location>
        <begin position="368"/>
        <end position="397"/>
    </location>
</feature>
<keyword evidence="4" id="KW-1185">Reference proteome</keyword>
<feature type="compositionally biased region" description="Basic residues" evidence="2">
    <location>
        <begin position="1"/>
        <end position="14"/>
    </location>
</feature>
<dbReference type="InterPro" id="IPR036612">
    <property type="entry name" value="KH_dom_type_1_sf"/>
</dbReference>
<dbReference type="KEGG" id="lak:106178508"/>
<dbReference type="GO" id="GO:0003743">
    <property type="term" value="F:translation initiation factor activity"/>
    <property type="evidence" value="ECO:0007669"/>
    <property type="project" value="TreeGrafter"/>
</dbReference>
<protein>
    <submittedName>
        <fullName evidence="5">Uncharacterized protein LOC106178508</fullName>
    </submittedName>
</protein>
<dbReference type="STRING" id="7574.A0A1S3K434"/>
<dbReference type="GO" id="GO:0008190">
    <property type="term" value="F:eukaryotic initiation factor 4E binding"/>
    <property type="evidence" value="ECO:0007669"/>
    <property type="project" value="InterPro"/>
</dbReference>
<gene>
    <name evidence="5" type="primary">LOC106178508</name>
</gene>
<dbReference type="GO" id="GO:0045727">
    <property type="term" value="P:positive regulation of translation"/>
    <property type="evidence" value="ECO:0007669"/>
    <property type="project" value="InterPro"/>
</dbReference>
<dbReference type="PANTHER" id="PTHR20849">
    <property type="entry name" value="EUKARYOTIC TRANSLATION INITIATION FACTOR 4E-BINDING PROTEIN MEXTLI"/>
    <property type="match status" value="1"/>
</dbReference>
<dbReference type="SUPFAM" id="SSF54791">
    <property type="entry name" value="Eukaryotic type KH-domain (KH-domain type I)"/>
    <property type="match status" value="1"/>
</dbReference>
<dbReference type="GO" id="GO:1901190">
    <property type="term" value="P:regulation of formation of translation initiation ternary complex"/>
    <property type="evidence" value="ECO:0007669"/>
    <property type="project" value="TreeGrafter"/>
</dbReference>
<feature type="region of interest" description="Disordered" evidence="2">
    <location>
        <begin position="1"/>
        <end position="20"/>
    </location>
</feature>
<dbReference type="InterPro" id="IPR040160">
    <property type="entry name" value="Mxt"/>
</dbReference>
<dbReference type="GeneID" id="106178508"/>
<dbReference type="Gene3D" id="1.25.40.180">
    <property type="match status" value="1"/>
</dbReference>
<dbReference type="PANTHER" id="PTHR20849:SF2">
    <property type="entry name" value="EUKARYOTIC TRANSLATION INITIATION FACTOR 4E-BINDING PROTEIN MEXTLI"/>
    <property type="match status" value="1"/>
</dbReference>
<dbReference type="SMART" id="SM00322">
    <property type="entry name" value="KH"/>
    <property type="match status" value="1"/>
</dbReference>
<dbReference type="Proteomes" id="UP000085678">
    <property type="component" value="Unplaced"/>
</dbReference>
<dbReference type="InterPro" id="IPR004087">
    <property type="entry name" value="KH_dom"/>
</dbReference>
<name>A0A1S3K434_LINAN</name>
<dbReference type="InterPro" id="IPR004088">
    <property type="entry name" value="KH_dom_type_1"/>
</dbReference>
<dbReference type="OrthoDB" id="6357832at2759"/>
<reference evidence="5" key="1">
    <citation type="submission" date="2025-08" db="UniProtKB">
        <authorList>
            <consortium name="RefSeq"/>
        </authorList>
    </citation>
    <scope>IDENTIFICATION</scope>
    <source>
        <tissue evidence="5">Gonads</tissue>
    </source>
</reference>
<evidence type="ECO:0000259" key="3">
    <source>
        <dbReference type="SMART" id="SM00322"/>
    </source>
</evidence>
<evidence type="ECO:0000256" key="1">
    <source>
        <dbReference type="PROSITE-ProRule" id="PRU00117"/>
    </source>
</evidence>
<accession>A0A1S3K434</accession>
<dbReference type="AlphaFoldDB" id="A0A1S3K434"/>
<feature type="compositionally biased region" description="Polar residues" evidence="2">
    <location>
        <begin position="203"/>
        <end position="216"/>
    </location>
</feature>
<dbReference type="GO" id="GO:0034518">
    <property type="term" value="C:RNA cap binding complex"/>
    <property type="evidence" value="ECO:0007669"/>
    <property type="project" value="TreeGrafter"/>
</dbReference>
<feature type="domain" description="K Homology" evidence="3">
    <location>
        <begin position="252"/>
        <end position="322"/>
    </location>
</feature>
<evidence type="ECO:0000313" key="5">
    <source>
        <dbReference type="RefSeq" id="XP_013417174.1"/>
    </source>
</evidence>
<evidence type="ECO:0000313" key="4">
    <source>
        <dbReference type="Proteomes" id="UP000085678"/>
    </source>
</evidence>
<keyword evidence="1" id="KW-0694">RNA-binding</keyword>
<evidence type="ECO:0000256" key="2">
    <source>
        <dbReference type="SAM" id="MobiDB-lite"/>
    </source>
</evidence>